<protein>
    <submittedName>
        <fullName evidence="2">Uncharacterized protein</fullName>
    </submittedName>
</protein>
<dbReference type="Proteomes" id="UP000326289">
    <property type="component" value="Unassembled WGS sequence"/>
</dbReference>
<evidence type="ECO:0000313" key="3">
    <source>
        <dbReference type="Proteomes" id="UP000326289"/>
    </source>
</evidence>
<sequence length="154" mass="17366">MSDYSHEEEQLSFTGPDEETAAETDWSVTVVDAAPFAPAHVATALLSRFYDRANNEFGIRRPACGDKRNSKDPSADRWTGVAYLVQAIYIPRHRASDRLKMEKRKLWDILLANYLREGALPANSVFETIDLPSAATFFQLLTQGNRRRYNALAA</sequence>
<gene>
    <name evidence="2" type="ORF">BDV30DRAFT_239132</name>
</gene>
<name>A0A5N6J1P9_9EURO</name>
<evidence type="ECO:0000313" key="2">
    <source>
        <dbReference type="EMBL" id="KAB8272822.1"/>
    </source>
</evidence>
<organism evidence="2 3">
    <name type="scientific">Aspergillus minisclerotigenes</name>
    <dbReference type="NCBI Taxonomy" id="656917"/>
    <lineage>
        <taxon>Eukaryota</taxon>
        <taxon>Fungi</taxon>
        <taxon>Dikarya</taxon>
        <taxon>Ascomycota</taxon>
        <taxon>Pezizomycotina</taxon>
        <taxon>Eurotiomycetes</taxon>
        <taxon>Eurotiomycetidae</taxon>
        <taxon>Eurotiales</taxon>
        <taxon>Aspergillaceae</taxon>
        <taxon>Aspergillus</taxon>
        <taxon>Aspergillus subgen. Circumdati</taxon>
    </lineage>
</organism>
<proteinExistence type="predicted"/>
<feature type="region of interest" description="Disordered" evidence="1">
    <location>
        <begin position="1"/>
        <end position="20"/>
    </location>
</feature>
<evidence type="ECO:0000256" key="1">
    <source>
        <dbReference type="SAM" id="MobiDB-lite"/>
    </source>
</evidence>
<dbReference type="AlphaFoldDB" id="A0A5N6J1P9"/>
<accession>A0A5N6J1P9</accession>
<keyword evidence="3" id="KW-1185">Reference proteome</keyword>
<reference evidence="2 3" key="1">
    <citation type="submission" date="2019-04" db="EMBL/GenBank/DDBJ databases">
        <title>Fungal friends and foes A comparative genomics study of 23 Aspergillus species from section Flavi.</title>
        <authorList>
            <consortium name="DOE Joint Genome Institute"/>
            <person name="Kjaerbolling I."/>
            <person name="Vesth T.C."/>
            <person name="Frisvad J.C."/>
            <person name="Nybo J.L."/>
            <person name="Theobald S."/>
            <person name="Kildgaard S."/>
            <person name="Petersen T.I."/>
            <person name="Kuo A."/>
            <person name="Sato A."/>
            <person name="Lyhne E.K."/>
            <person name="Kogle M.E."/>
            <person name="Wiebenga A."/>
            <person name="Kun R.S."/>
            <person name="Lubbers R.J."/>
            <person name="Makela M.R."/>
            <person name="Barry K."/>
            <person name="Chovatia M."/>
            <person name="Clum A."/>
            <person name="Daum C."/>
            <person name="Haridas S."/>
            <person name="He G."/>
            <person name="LaButti K."/>
            <person name="Lipzen A."/>
            <person name="Mondo S."/>
            <person name="Pangilinan J."/>
            <person name="Riley R."/>
            <person name="Salamov A."/>
            <person name="Simmons B.A."/>
            <person name="Magnuson J.K."/>
            <person name="Henrissat B."/>
            <person name="Mortensen U.H."/>
            <person name="Larsen T.O."/>
            <person name="De vries R.P."/>
            <person name="Grigoriev I.V."/>
            <person name="Machida M."/>
            <person name="Baker S.E."/>
            <person name="Andersen M.R."/>
        </authorList>
    </citation>
    <scope>NUCLEOTIDE SEQUENCE [LARGE SCALE GENOMIC DNA]</scope>
    <source>
        <strain evidence="2 3">CBS 117635</strain>
    </source>
</reference>
<dbReference type="EMBL" id="ML732801">
    <property type="protein sequence ID" value="KAB8272822.1"/>
    <property type="molecule type" value="Genomic_DNA"/>
</dbReference>